<organism evidence="5 6">
    <name type="scientific">Shimia haliotis</name>
    <dbReference type="NCBI Taxonomy" id="1280847"/>
    <lineage>
        <taxon>Bacteria</taxon>
        <taxon>Pseudomonadati</taxon>
        <taxon>Pseudomonadota</taxon>
        <taxon>Alphaproteobacteria</taxon>
        <taxon>Rhodobacterales</taxon>
        <taxon>Roseobacteraceae</taxon>
    </lineage>
</organism>
<dbReference type="STRING" id="1280847.SAMN04488036_108114"/>
<protein>
    <submittedName>
        <fullName evidence="5">Serine O-acetyltransferase</fullName>
    </submittedName>
</protein>
<evidence type="ECO:0000313" key="6">
    <source>
        <dbReference type="Proteomes" id="UP000198851"/>
    </source>
</evidence>
<evidence type="ECO:0000313" key="5">
    <source>
        <dbReference type="EMBL" id="SFL28456.1"/>
    </source>
</evidence>
<evidence type="ECO:0000256" key="4">
    <source>
        <dbReference type="ARBA" id="ARBA00023315"/>
    </source>
</evidence>
<keyword evidence="2 5" id="KW-0808">Transferase</keyword>
<dbReference type="SUPFAM" id="SSF51161">
    <property type="entry name" value="Trimeric LpxA-like enzymes"/>
    <property type="match status" value="1"/>
</dbReference>
<proteinExistence type="inferred from homology"/>
<name>A0A1I4GH48_9RHOB</name>
<keyword evidence="3" id="KW-0677">Repeat</keyword>
<dbReference type="OrthoDB" id="7545269at2"/>
<dbReference type="Proteomes" id="UP000198851">
    <property type="component" value="Unassembled WGS sequence"/>
</dbReference>
<accession>A0A1I4GH48</accession>
<evidence type="ECO:0000256" key="1">
    <source>
        <dbReference type="ARBA" id="ARBA00007274"/>
    </source>
</evidence>
<dbReference type="InterPro" id="IPR001451">
    <property type="entry name" value="Hexapep"/>
</dbReference>
<dbReference type="InterPro" id="IPR011004">
    <property type="entry name" value="Trimer_LpxA-like_sf"/>
</dbReference>
<keyword evidence="4" id="KW-0012">Acyltransferase</keyword>
<keyword evidence="6" id="KW-1185">Reference proteome</keyword>
<evidence type="ECO:0000256" key="3">
    <source>
        <dbReference type="ARBA" id="ARBA00022737"/>
    </source>
</evidence>
<dbReference type="AlphaFoldDB" id="A0A1I4GH48"/>
<dbReference type="PROSITE" id="PS00101">
    <property type="entry name" value="HEXAPEP_TRANSFERASES"/>
    <property type="match status" value="1"/>
</dbReference>
<dbReference type="Gene3D" id="2.160.10.10">
    <property type="entry name" value="Hexapeptide repeat proteins"/>
    <property type="match status" value="1"/>
</dbReference>
<dbReference type="PANTHER" id="PTHR42811">
    <property type="entry name" value="SERINE ACETYLTRANSFERASE"/>
    <property type="match status" value="1"/>
</dbReference>
<dbReference type="InterPro" id="IPR045304">
    <property type="entry name" value="LbH_SAT"/>
</dbReference>
<dbReference type="Pfam" id="PF00132">
    <property type="entry name" value="Hexapep"/>
    <property type="match status" value="1"/>
</dbReference>
<gene>
    <name evidence="5" type="ORF">SAMN04488036_108114</name>
</gene>
<evidence type="ECO:0000256" key="2">
    <source>
        <dbReference type="ARBA" id="ARBA00022679"/>
    </source>
</evidence>
<reference evidence="6" key="1">
    <citation type="submission" date="2016-10" db="EMBL/GenBank/DDBJ databases">
        <authorList>
            <person name="Varghese N."/>
            <person name="Submissions S."/>
        </authorList>
    </citation>
    <scope>NUCLEOTIDE SEQUENCE [LARGE SCALE GENOMIC DNA]</scope>
    <source>
        <strain evidence="6">DSM 28453</strain>
    </source>
</reference>
<dbReference type="CDD" id="cd03354">
    <property type="entry name" value="LbH_SAT"/>
    <property type="match status" value="1"/>
</dbReference>
<dbReference type="EMBL" id="FOSZ01000008">
    <property type="protein sequence ID" value="SFL28456.1"/>
    <property type="molecule type" value="Genomic_DNA"/>
</dbReference>
<dbReference type="InterPro" id="IPR018357">
    <property type="entry name" value="Hexapep_transf_CS"/>
</dbReference>
<comment type="similarity">
    <text evidence="1">Belongs to the transferase hexapeptide repeat family.</text>
</comment>
<dbReference type="GO" id="GO:0016746">
    <property type="term" value="F:acyltransferase activity"/>
    <property type="evidence" value="ECO:0007669"/>
    <property type="project" value="UniProtKB-KW"/>
</dbReference>
<sequence>MVSAEIVDMSRETITGFWDAGPKLLRAIRRYQAARSRGGLMGGVAAKYWVIVHRFWSVMTQSEVHLNMRIDGGLRLPHPTGIIVHPDAVIGPNCQLMHQVTLAGAVTLGGHVDIGAGAKVIGPLTVGNHAEIGANAVVTKDVPAGAVVAGVPAKLIGSRLKE</sequence>